<dbReference type="CDD" id="cd06174">
    <property type="entry name" value="MFS"/>
    <property type="match status" value="1"/>
</dbReference>
<dbReference type="InterPro" id="IPR005829">
    <property type="entry name" value="Sugar_transporter_CS"/>
</dbReference>
<sequence>MSALTVRQVRGRYLTLYGLRWLPTGLMIPVMILLMQERGLSLPQIGLVSTAQGLLVLALELPTGGLADALGRRPVLLAAGVLNLASLALFAVADSFVLFFVVWALQGVYRALDSGPLESWYVDATLAADPDAEYERGLGYAGTVVGGAIAGGALISGGLIALGPIGPVTALTVPVLAAILAQVIALVALVLLLVEERPASGFVALRSSVAQAPRMIGEAVGLLRRSRVLLALVAVELFWGFGMVTFESLLPVRLAEVIGDPDRAAALLGPANSAAWLASAAGAALTPLLLRWLGAAPGAALLRVLQGVTVVGMGLFAGPVGVLVAYLACYAVHGASNPLHSGLLHRQVDGPYRTSVLSLNSMMAQPAGALGGVVLTALAAATSVGTAMVVGAVVLAVAAPLYLPAWLAGRRAAPAVEPTAAHVPGESGVAPAVEPGAAPVPAAESRANASGRSGEADRAEGEGEGVAEPTVEAGRADVVRVDAEPHGVMPRQQRPGHPGGQGRAQAAPSLVGGDGEAGDEA</sequence>
<dbReference type="GO" id="GO:0022857">
    <property type="term" value="F:transmembrane transporter activity"/>
    <property type="evidence" value="ECO:0007669"/>
    <property type="project" value="InterPro"/>
</dbReference>
<reference evidence="8" key="1">
    <citation type="submission" date="2016-06" db="EMBL/GenBank/DDBJ databases">
        <authorList>
            <person name="Varghese N."/>
            <person name="Submissions Spin"/>
        </authorList>
    </citation>
    <scope>NUCLEOTIDE SEQUENCE [LARGE SCALE GENOMIC DNA]</scope>
    <source>
        <strain evidence="8">DSM 45160</strain>
    </source>
</reference>
<protein>
    <submittedName>
        <fullName evidence="7">Predicted arabinose efflux permease, MFS family</fullName>
    </submittedName>
</protein>
<evidence type="ECO:0000256" key="2">
    <source>
        <dbReference type="ARBA" id="ARBA00022692"/>
    </source>
</evidence>
<gene>
    <name evidence="7" type="ORF">GA0070612_5302</name>
</gene>
<dbReference type="InterPro" id="IPR011701">
    <property type="entry name" value="MFS"/>
</dbReference>
<proteinExistence type="predicted"/>
<comment type="subcellular location">
    <subcellularLocation>
        <location evidence="1">Membrane</location>
        <topology evidence="1">Multi-pass membrane protein</topology>
    </subcellularLocation>
</comment>
<feature type="transmembrane region" description="Helical" evidence="6">
    <location>
        <begin position="228"/>
        <end position="254"/>
    </location>
</feature>
<feature type="transmembrane region" description="Helical" evidence="6">
    <location>
        <begin position="305"/>
        <end position="333"/>
    </location>
</feature>
<feature type="transmembrane region" description="Helical" evidence="6">
    <location>
        <begin position="81"/>
        <end position="105"/>
    </location>
</feature>
<feature type="transmembrane region" description="Helical" evidence="6">
    <location>
        <begin position="14"/>
        <end position="35"/>
    </location>
</feature>
<keyword evidence="4 6" id="KW-0472">Membrane</keyword>
<dbReference type="Gene3D" id="1.20.1250.20">
    <property type="entry name" value="MFS general substrate transporter like domains"/>
    <property type="match status" value="1"/>
</dbReference>
<feature type="region of interest" description="Disordered" evidence="5">
    <location>
        <begin position="426"/>
        <end position="521"/>
    </location>
</feature>
<dbReference type="SUPFAM" id="SSF103473">
    <property type="entry name" value="MFS general substrate transporter"/>
    <property type="match status" value="1"/>
</dbReference>
<evidence type="ECO:0000313" key="8">
    <source>
        <dbReference type="Proteomes" id="UP000198224"/>
    </source>
</evidence>
<keyword evidence="8" id="KW-1185">Reference proteome</keyword>
<dbReference type="EMBL" id="LT607409">
    <property type="protein sequence ID" value="SCF24594.1"/>
    <property type="molecule type" value="Genomic_DNA"/>
</dbReference>
<dbReference type="InterPro" id="IPR036259">
    <property type="entry name" value="MFS_trans_sf"/>
</dbReference>
<dbReference type="AlphaFoldDB" id="A0A1C4YV93"/>
<feature type="transmembrane region" description="Helical" evidence="6">
    <location>
        <begin position="144"/>
        <end position="165"/>
    </location>
</feature>
<dbReference type="PROSITE" id="PS00216">
    <property type="entry name" value="SUGAR_TRANSPORT_1"/>
    <property type="match status" value="1"/>
</dbReference>
<dbReference type="Pfam" id="PF07690">
    <property type="entry name" value="MFS_1"/>
    <property type="match status" value="1"/>
</dbReference>
<evidence type="ECO:0000256" key="6">
    <source>
        <dbReference type="SAM" id="Phobius"/>
    </source>
</evidence>
<name>A0A1C4YV93_9ACTN</name>
<evidence type="ECO:0000256" key="5">
    <source>
        <dbReference type="SAM" id="MobiDB-lite"/>
    </source>
</evidence>
<feature type="compositionally biased region" description="Basic and acidic residues" evidence="5">
    <location>
        <begin position="474"/>
        <end position="485"/>
    </location>
</feature>
<dbReference type="PANTHER" id="PTHR23530">
    <property type="entry name" value="TRANSPORT PROTEIN-RELATED"/>
    <property type="match status" value="1"/>
</dbReference>
<feature type="transmembrane region" description="Helical" evidence="6">
    <location>
        <begin position="369"/>
        <end position="402"/>
    </location>
</feature>
<dbReference type="InterPro" id="IPR053160">
    <property type="entry name" value="MFS_DHA3_Transporter"/>
</dbReference>
<evidence type="ECO:0000256" key="3">
    <source>
        <dbReference type="ARBA" id="ARBA00022989"/>
    </source>
</evidence>
<evidence type="ECO:0000256" key="4">
    <source>
        <dbReference type="ARBA" id="ARBA00023136"/>
    </source>
</evidence>
<evidence type="ECO:0000256" key="1">
    <source>
        <dbReference type="ARBA" id="ARBA00004141"/>
    </source>
</evidence>
<accession>A0A1C4YV93</accession>
<feature type="transmembrane region" description="Helical" evidence="6">
    <location>
        <begin position="171"/>
        <end position="194"/>
    </location>
</feature>
<feature type="compositionally biased region" description="Low complexity" evidence="5">
    <location>
        <begin position="428"/>
        <end position="444"/>
    </location>
</feature>
<dbReference type="PANTHER" id="PTHR23530:SF1">
    <property type="entry name" value="PERMEASE, MAJOR FACILITATOR SUPERFAMILY-RELATED"/>
    <property type="match status" value="1"/>
</dbReference>
<evidence type="ECO:0000313" key="7">
    <source>
        <dbReference type="EMBL" id="SCF24594.1"/>
    </source>
</evidence>
<dbReference type="GO" id="GO:0016020">
    <property type="term" value="C:membrane"/>
    <property type="evidence" value="ECO:0007669"/>
    <property type="project" value="UniProtKB-SubCell"/>
</dbReference>
<dbReference type="Proteomes" id="UP000198224">
    <property type="component" value="Chromosome I"/>
</dbReference>
<feature type="transmembrane region" description="Helical" evidence="6">
    <location>
        <begin position="274"/>
        <end position="293"/>
    </location>
</feature>
<dbReference type="eggNOG" id="COG2814">
    <property type="taxonomic scope" value="Bacteria"/>
</dbReference>
<keyword evidence="2 6" id="KW-0812">Transmembrane</keyword>
<organism evidence="7 8">
    <name type="scientific">Micromonospora chokoriensis</name>
    <dbReference type="NCBI Taxonomy" id="356851"/>
    <lineage>
        <taxon>Bacteria</taxon>
        <taxon>Bacillati</taxon>
        <taxon>Actinomycetota</taxon>
        <taxon>Actinomycetes</taxon>
        <taxon>Micromonosporales</taxon>
        <taxon>Micromonosporaceae</taxon>
        <taxon>Micromonospora</taxon>
    </lineage>
</organism>
<keyword evidence="3 6" id="KW-1133">Transmembrane helix</keyword>